<proteinExistence type="predicted"/>
<evidence type="ECO:0000256" key="1">
    <source>
        <dbReference type="SAM" id="Phobius"/>
    </source>
</evidence>
<keyword evidence="1" id="KW-0812">Transmembrane</keyword>
<comment type="caution">
    <text evidence="2">The sequence shown here is derived from an EMBL/GenBank/DDBJ whole genome shotgun (WGS) entry which is preliminary data.</text>
</comment>
<feature type="transmembrane region" description="Helical" evidence="1">
    <location>
        <begin position="36"/>
        <end position="54"/>
    </location>
</feature>
<evidence type="ECO:0000313" key="2">
    <source>
        <dbReference type="EMBL" id="PSJ80992.1"/>
    </source>
</evidence>
<dbReference type="Proteomes" id="UP000241868">
    <property type="component" value="Unassembled WGS sequence"/>
</dbReference>
<keyword evidence="3" id="KW-1185">Reference proteome</keyword>
<evidence type="ECO:0000313" key="3">
    <source>
        <dbReference type="Proteomes" id="UP000241868"/>
    </source>
</evidence>
<keyword evidence="1" id="KW-0472">Membrane</keyword>
<gene>
    <name evidence="2" type="ORF">C7N83_02875</name>
</gene>
<accession>A0A2P7U1Z6</accession>
<protein>
    <submittedName>
        <fullName evidence="2">Uncharacterized protein</fullName>
    </submittedName>
</protein>
<dbReference type="EMBL" id="PXYY01000010">
    <property type="protein sequence ID" value="PSJ80992.1"/>
    <property type="molecule type" value="Genomic_DNA"/>
</dbReference>
<sequence>MLVAPFLALYFGSFMLLAHLYPHAEHGVYMTLGPPTMMSAFGMVRMVIANRAFYLQKVKGSKSRNPFEK</sequence>
<reference evidence="2 3" key="1">
    <citation type="submission" date="2018-03" db="EMBL/GenBank/DDBJ databases">
        <title>Neisseria weixii sp. nov., isolated from the intestinal contents of Tibetan Plateau pika (Ochotona curzoniae) in Yushu, Qinghai Province, China.</title>
        <authorList>
            <person name="Gui Z."/>
        </authorList>
    </citation>
    <scope>NUCLEOTIDE SEQUENCE [LARGE SCALE GENOMIC DNA]</scope>
    <source>
        <strain evidence="2 3">ATCC 51483</strain>
    </source>
</reference>
<dbReference type="AlphaFoldDB" id="A0A2P7U1Z6"/>
<organism evidence="2 3">
    <name type="scientific">Neisseria iguanae</name>
    <dbReference type="NCBI Taxonomy" id="90242"/>
    <lineage>
        <taxon>Bacteria</taxon>
        <taxon>Pseudomonadati</taxon>
        <taxon>Pseudomonadota</taxon>
        <taxon>Betaproteobacteria</taxon>
        <taxon>Neisseriales</taxon>
        <taxon>Neisseriaceae</taxon>
        <taxon>Neisseria</taxon>
    </lineage>
</organism>
<keyword evidence="1" id="KW-1133">Transmembrane helix</keyword>
<name>A0A2P7U1Z6_9NEIS</name>